<evidence type="ECO:0000256" key="4">
    <source>
        <dbReference type="ARBA" id="ARBA00022723"/>
    </source>
</evidence>
<keyword evidence="5 11" id="KW-0547">Nucleotide-binding</keyword>
<dbReference type="KEGG" id="slan:GV829_00610"/>
<evidence type="ECO:0000313" key="14">
    <source>
        <dbReference type="Proteomes" id="UP000503018"/>
    </source>
</evidence>
<dbReference type="GO" id="GO:0005829">
    <property type="term" value="C:cytosol"/>
    <property type="evidence" value="ECO:0007669"/>
    <property type="project" value="TreeGrafter"/>
</dbReference>
<keyword evidence="3 11" id="KW-0686">Riboflavin biosynthesis</keyword>
<dbReference type="EMBL" id="CP053015">
    <property type="protein sequence ID" value="QJQ33470.1"/>
    <property type="molecule type" value="Genomic_DNA"/>
</dbReference>
<name>A0A6M4AYN5_9SPHN</name>
<dbReference type="PANTHER" id="PTHR21327">
    <property type="entry name" value="GTP CYCLOHYDROLASE II-RELATED"/>
    <property type="match status" value="1"/>
</dbReference>
<evidence type="ECO:0000256" key="2">
    <source>
        <dbReference type="ARBA" id="ARBA00005520"/>
    </source>
</evidence>
<evidence type="ECO:0000256" key="11">
    <source>
        <dbReference type="HAMAP-Rule" id="MF_00179"/>
    </source>
</evidence>
<feature type="binding site" evidence="11">
    <location>
        <position position="243"/>
    </location>
    <ligand>
        <name>Zn(2+)</name>
        <dbReference type="ChEBI" id="CHEBI:29105"/>
        <note>catalytic</note>
    </ligand>
</feature>
<protein>
    <recommendedName>
        <fullName evidence="11">GTP cyclohydrolase-2</fullName>
        <ecNumber evidence="11">3.5.4.25</ecNumber>
    </recommendedName>
    <alternativeName>
        <fullName evidence="11">GTP cyclohydrolase II</fullName>
    </alternativeName>
</protein>
<dbReference type="GO" id="GO:0008270">
    <property type="term" value="F:zinc ion binding"/>
    <property type="evidence" value="ECO:0007669"/>
    <property type="project" value="UniProtKB-UniRule"/>
</dbReference>
<feature type="active site" description="Nucleophile" evidence="11">
    <location>
        <position position="306"/>
    </location>
</feature>
<dbReference type="Pfam" id="PF00925">
    <property type="entry name" value="GTP_cyclohydro2"/>
    <property type="match status" value="1"/>
</dbReference>
<feature type="binding site" evidence="11">
    <location>
        <position position="327"/>
    </location>
    <ligand>
        <name>GTP</name>
        <dbReference type="ChEBI" id="CHEBI:37565"/>
    </ligand>
</feature>
<comment type="pathway">
    <text evidence="1 11">Cofactor biosynthesis; riboflavin biosynthesis; 5-amino-6-(D-ribitylamino)uracil from GTP: step 1/4.</text>
</comment>
<comment type="function">
    <text evidence="9 11">Catalyzes the conversion of GTP to 2,5-diamino-6-ribosylamino-4(3H)-pyrimidinone 5'-phosphate (DARP), formate and pyrophosphate.</text>
</comment>
<dbReference type="CDD" id="cd00641">
    <property type="entry name" value="GTP_cyclohydro2"/>
    <property type="match status" value="1"/>
</dbReference>
<feature type="binding site" evidence="11">
    <location>
        <position position="248"/>
    </location>
    <ligand>
        <name>GTP</name>
        <dbReference type="ChEBI" id="CHEBI:37565"/>
    </ligand>
</feature>
<reference evidence="13 14" key="1">
    <citation type="submission" date="2020-01" db="EMBL/GenBank/DDBJ databases">
        <title>Sphingomonas sp. strain CSW-10.</title>
        <authorList>
            <person name="Chen W.-M."/>
        </authorList>
    </citation>
    <scope>NUCLEOTIDE SEQUENCE [LARGE SCALE GENOMIC DNA]</scope>
    <source>
        <strain evidence="13 14">CSW-10</strain>
    </source>
</reference>
<evidence type="ECO:0000256" key="1">
    <source>
        <dbReference type="ARBA" id="ARBA00004853"/>
    </source>
</evidence>
<keyword evidence="6 11" id="KW-0378">Hydrolase</keyword>
<comment type="cofactor">
    <cofactor evidence="11">
        <name>Zn(2+)</name>
        <dbReference type="ChEBI" id="CHEBI:29105"/>
    </cofactor>
    <text evidence="11">Binds 1 zinc ion per subunit.</text>
</comment>
<comment type="catalytic activity">
    <reaction evidence="10 11">
        <text>GTP + 4 H2O = 2,5-diamino-6-hydroxy-4-(5-phosphoribosylamino)-pyrimidine + formate + 2 phosphate + 3 H(+)</text>
        <dbReference type="Rhea" id="RHEA:23704"/>
        <dbReference type="ChEBI" id="CHEBI:15377"/>
        <dbReference type="ChEBI" id="CHEBI:15378"/>
        <dbReference type="ChEBI" id="CHEBI:15740"/>
        <dbReference type="ChEBI" id="CHEBI:37565"/>
        <dbReference type="ChEBI" id="CHEBI:43474"/>
        <dbReference type="ChEBI" id="CHEBI:58614"/>
        <dbReference type="EC" id="3.5.4.25"/>
    </reaction>
</comment>
<feature type="binding site" evidence="11">
    <location>
        <begin position="270"/>
        <end position="272"/>
    </location>
    <ligand>
        <name>GTP</name>
        <dbReference type="ChEBI" id="CHEBI:37565"/>
    </ligand>
</feature>
<keyword evidence="4 11" id="KW-0479">Metal-binding</keyword>
<dbReference type="SUPFAM" id="SSF142695">
    <property type="entry name" value="RibA-like"/>
    <property type="match status" value="1"/>
</dbReference>
<feature type="binding site" evidence="11">
    <location>
        <position position="232"/>
    </location>
    <ligand>
        <name>Zn(2+)</name>
        <dbReference type="ChEBI" id="CHEBI:29105"/>
        <note>catalytic</note>
    </ligand>
</feature>
<keyword evidence="8 11" id="KW-0342">GTP-binding</keyword>
<feature type="binding site" evidence="11">
    <location>
        <position position="332"/>
    </location>
    <ligand>
        <name>GTP</name>
        <dbReference type="ChEBI" id="CHEBI:37565"/>
    </ligand>
</feature>
<dbReference type="FunFam" id="3.40.50.10990:FF:000001">
    <property type="entry name" value="Riboflavin biosynthesis protein RibBA"/>
    <property type="match status" value="1"/>
</dbReference>
<dbReference type="UniPathway" id="UPA00275">
    <property type="reaction ID" value="UER00400"/>
</dbReference>
<evidence type="ECO:0000256" key="9">
    <source>
        <dbReference type="ARBA" id="ARBA00043932"/>
    </source>
</evidence>
<dbReference type="GO" id="GO:0009231">
    <property type="term" value="P:riboflavin biosynthetic process"/>
    <property type="evidence" value="ECO:0007669"/>
    <property type="project" value="UniProtKB-UniRule"/>
</dbReference>
<evidence type="ECO:0000256" key="8">
    <source>
        <dbReference type="ARBA" id="ARBA00023134"/>
    </source>
</evidence>
<keyword evidence="14" id="KW-1185">Reference proteome</keyword>
<dbReference type="NCBIfam" id="NF001591">
    <property type="entry name" value="PRK00393.1"/>
    <property type="match status" value="1"/>
</dbReference>
<dbReference type="GO" id="GO:0003935">
    <property type="term" value="F:GTP cyclohydrolase II activity"/>
    <property type="evidence" value="ECO:0007669"/>
    <property type="project" value="UniProtKB-UniRule"/>
</dbReference>
<dbReference type="HAMAP" id="MF_00179">
    <property type="entry name" value="RibA"/>
    <property type="match status" value="1"/>
</dbReference>
<dbReference type="NCBIfam" id="TIGR00505">
    <property type="entry name" value="ribA"/>
    <property type="match status" value="1"/>
</dbReference>
<evidence type="ECO:0000256" key="3">
    <source>
        <dbReference type="ARBA" id="ARBA00022619"/>
    </source>
</evidence>
<dbReference type="Gene3D" id="3.40.50.10990">
    <property type="entry name" value="GTP cyclohydrolase II"/>
    <property type="match status" value="1"/>
</dbReference>
<dbReference type="Proteomes" id="UP000503018">
    <property type="component" value="Chromosome"/>
</dbReference>
<comment type="similarity">
    <text evidence="11">Belongs to the GTP cyclohydrolase II family.</text>
</comment>
<feature type="binding site" evidence="11">
    <location>
        <position position="292"/>
    </location>
    <ligand>
        <name>GTP</name>
        <dbReference type="ChEBI" id="CHEBI:37565"/>
    </ligand>
</feature>
<dbReference type="InterPro" id="IPR036144">
    <property type="entry name" value="RibA-like_sf"/>
</dbReference>
<dbReference type="InterPro" id="IPR000926">
    <property type="entry name" value="RibA"/>
</dbReference>
<comment type="caution">
    <text evidence="11">Lacks conserved residue(s) required for the propagation of feature annotation.</text>
</comment>
<dbReference type="InterPro" id="IPR032677">
    <property type="entry name" value="GTP_cyclohydro_II"/>
</dbReference>
<dbReference type="EC" id="3.5.4.25" evidence="11"/>
<keyword evidence="7 11" id="KW-0862">Zinc</keyword>
<evidence type="ECO:0000256" key="10">
    <source>
        <dbReference type="ARBA" id="ARBA00049295"/>
    </source>
</evidence>
<organism evidence="13 14">
    <name type="scientific">Sphingomonas lacunae</name>
    <dbReference type="NCBI Taxonomy" id="2698828"/>
    <lineage>
        <taxon>Bacteria</taxon>
        <taxon>Pseudomonadati</taxon>
        <taxon>Pseudomonadota</taxon>
        <taxon>Alphaproteobacteria</taxon>
        <taxon>Sphingomonadales</taxon>
        <taxon>Sphingomonadaceae</taxon>
        <taxon>Sphingomonas</taxon>
    </lineage>
</organism>
<dbReference type="PANTHER" id="PTHR21327:SF18">
    <property type="entry name" value="3,4-DIHYDROXY-2-BUTANONE 4-PHOSPHATE SYNTHASE"/>
    <property type="match status" value="1"/>
</dbReference>
<evidence type="ECO:0000313" key="13">
    <source>
        <dbReference type="EMBL" id="QJQ33470.1"/>
    </source>
</evidence>
<evidence type="ECO:0000256" key="7">
    <source>
        <dbReference type="ARBA" id="ARBA00022833"/>
    </source>
</evidence>
<dbReference type="GO" id="GO:0005525">
    <property type="term" value="F:GTP binding"/>
    <property type="evidence" value="ECO:0007669"/>
    <property type="project" value="UniProtKB-KW"/>
</dbReference>
<evidence type="ECO:0000256" key="5">
    <source>
        <dbReference type="ARBA" id="ARBA00022741"/>
    </source>
</evidence>
<accession>A0A6M4AYN5</accession>
<feature type="binding site" evidence="11">
    <location>
        <position position="245"/>
    </location>
    <ligand>
        <name>Zn(2+)</name>
        <dbReference type="ChEBI" id="CHEBI:29105"/>
        <note>catalytic</note>
    </ligand>
</feature>
<feature type="binding site" evidence="11">
    <location>
        <begin position="227"/>
        <end position="231"/>
    </location>
    <ligand>
        <name>GTP</name>
        <dbReference type="ChEBI" id="CHEBI:37565"/>
    </ligand>
</feature>
<comment type="similarity">
    <text evidence="2">In the N-terminal section; belongs to the DHBP synthase family.</text>
</comment>
<proteinExistence type="inferred from homology"/>
<gene>
    <name evidence="11 13" type="primary">ribA</name>
    <name evidence="13" type="ORF">GV829_00610</name>
</gene>
<dbReference type="AlphaFoldDB" id="A0A6M4AYN5"/>
<sequence>MGQALGPHPAGDGVSFLSGDGAHDTRSAARAIDALRRGWPVRVAGAAGALRLLPVESATDAVLAGFSPDALLISGERAATLKLTNQLAAASPGPVRIALGSDRTAARGMAIADPALDLANPMKGPFRTDPLGVEDAAAAAIVLARHAGVLPAWFVSDDNAAPVEAETSVTAIADYADPLRLTIAARARLPVEASESGELVAYRSREDPREHVALILGQRDSSPPVVRLHSECLTGDVLGSLKCDCGPQLHAALHDIAGAPWGILLYLRQEGRGIGLINKLRAYQLQDQGFDTVDANTRLGFPVEARDFGIAARMLSLLGVDAVRLMTNNPEKVARLEKEGVRVIERLPLALPTNVHNERYLATKRDRTGHQL</sequence>
<evidence type="ECO:0000256" key="6">
    <source>
        <dbReference type="ARBA" id="ARBA00022801"/>
    </source>
</evidence>
<evidence type="ECO:0000259" key="12">
    <source>
        <dbReference type="Pfam" id="PF00925"/>
    </source>
</evidence>
<feature type="domain" description="GTP cyclohydrolase II" evidence="12">
    <location>
        <begin position="186"/>
        <end position="348"/>
    </location>
</feature>